<keyword evidence="1" id="KW-0645">Protease</keyword>
<name>A0A1H8FBV7_9BACL</name>
<dbReference type="SUPFAM" id="SSF55486">
    <property type="entry name" value="Metalloproteases ('zincins'), catalytic domain"/>
    <property type="match status" value="1"/>
</dbReference>
<dbReference type="GO" id="GO:0008270">
    <property type="term" value="F:zinc ion binding"/>
    <property type="evidence" value="ECO:0007669"/>
    <property type="project" value="InterPro"/>
</dbReference>
<dbReference type="GO" id="GO:0004222">
    <property type="term" value="F:metalloendopeptidase activity"/>
    <property type="evidence" value="ECO:0007669"/>
    <property type="project" value="InterPro"/>
</dbReference>
<evidence type="ECO:0000256" key="4">
    <source>
        <dbReference type="ARBA" id="ARBA00022833"/>
    </source>
</evidence>
<feature type="domain" description="Peptidase M10 metallopeptidase" evidence="5">
    <location>
        <begin position="24"/>
        <end position="164"/>
    </location>
</feature>
<dbReference type="RefSeq" id="WP_170839872.1">
    <property type="nucleotide sequence ID" value="NZ_FOCQ01000008.1"/>
</dbReference>
<accession>A0A1H8FBV7</accession>
<dbReference type="STRING" id="1173111.SAMN05444955_108124"/>
<keyword evidence="7" id="KW-1185">Reference proteome</keyword>
<dbReference type="GO" id="GO:0006508">
    <property type="term" value="P:proteolysis"/>
    <property type="evidence" value="ECO:0007669"/>
    <property type="project" value="UniProtKB-KW"/>
</dbReference>
<sequence>MLKAGFRSILFVLALSACFVPSLVFAHFLGYSAVDEGEIRWDSSTSYTAARDHAITVWNALGKVNIAPDTLSIIEDLTFLDDNRSDVSWDGLYTNTSGADEIYLNRYYLQKYSDFKRKAVAAHELGHALGLAHSYRPNLMYQCSTCTGVNTPQQHDKADYYTLYR</sequence>
<evidence type="ECO:0000256" key="2">
    <source>
        <dbReference type="ARBA" id="ARBA00022723"/>
    </source>
</evidence>
<dbReference type="InterPro" id="IPR001818">
    <property type="entry name" value="Pept_M10_metallopeptidase"/>
</dbReference>
<keyword evidence="3" id="KW-0378">Hydrolase</keyword>
<dbReference type="Gene3D" id="3.40.390.10">
    <property type="entry name" value="Collagenase (Catalytic Domain)"/>
    <property type="match status" value="1"/>
</dbReference>
<keyword evidence="4" id="KW-0862">Zinc</keyword>
<gene>
    <name evidence="6" type="ORF">SAMN05444955_108124</name>
</gene>
<evidence type="ECO:0000256" key="3">
    <source>
        <dbReference type="ARBA" id="ARBA00022801"/>
    </source>
</evidence>
<evidence type="ECO:0000259" key="5">
    <source>
        <dbReference type="Pfam" id="PF00413"/>
    </source>
</evidence>
<dbReference type="InterPro" id="IPR024079">
    <property type="entry name" value="MetalloPept_cat_dom_sf"/>
</dbReference>
<evidence type="ECO:0000313" key="6">
    <source>
        <dbReference type="EMBL" id="SEN29303.1"/>
    </source>
</evidence>
<dbReference type="Proteomes" id="UP000199695">
    <property type="component" value="Unassembled WGS sequence"/>
</dbReference>
<dbReference type="PROSITE" id="PS51257">
    <property type="entry name" value="PROKAR_LIPOPROTEIN"/>
    <property type="match status" value="1"/>
</dbReference>
<reference evidence="6 7" key="1">
    <citation type="submission" date="2016-10" db="EMBL/GenBank/DDBJ databases">
        <authorList>
            <person name="de Groot N.N."/>
        </authorList>
    </citation>
    <scope>NUCLEOTIDE SEQUENCE [LARGE SCALE GENOMIC DNA]</scope>
    <source>
        <strain evidence="6 7">DSM 46701</strain>
    </source>
</reference>
<proteinExistence type="predicted"/>
<evidence type="ECO:0000313" key="7">
    <source>
        <dbReference type="Proteomes" id="UP000199695"/>
    </source>
</evidence>
<protein>
    <submittedName>
        <fullName evidence="6">Matrixin</fullName>
    </submittedName>
</protein>
<organism evidence="6 7">
    <name type="scientific">Lihuaxuella thermophila</name>
    <dbReference type="NCBI Taxonomy" id="1173111"/>
    <lineage>
        <taxon>Bacteria</taxon>
        <taxon>Bacillati</taxon>
        <taxon>Bacillota</taxon>
        <taxon>Bacilli</taxon>
        <taxon>Bacillales</taxon>
        <taxon>Thermoactinomycetaceae</taxon>
        <taxon>Lihuaxuella</taxon>
    </lineage>
</organism>
<keyword evidence="2" id="KW-0479">Metal-binding</keyword>
<dbReference type="AlphaFoldDB" id="A0A1H8FBV7"/>
<dbReference type="EMBL" id="FOCQ01000008">
    <property type="protein sequence ID" value="SEN29303.1"/>
    <property type="molecule type" value="Genomic_DNA"/>
</dbReference>
<dbReference type="Pfam" id="PF00413">
    <property type="entry name" value="Peptidase_M10"/>
    <property type="match status" value="1"/>
</dbReference>
<dbReference type="GO" id="GO:0031012">
    <property type="term" value="C:extracellular matrix"/>
    <property type="evidence" value="ECO:0007669"/>
    <property type="project" value="InterPro"/>
</dbReference>
<evidence type="ECO:0000256" key="1">
    <source>
        <dbReference type="ARBA" id="ARBA00022670"/>
    </source>
</evidence>